<dbReference type="PANTHER" id="PTHR47260:SF3">
    <property type="entry name" value="THIOESTERASE FAMILY PROTEIN (AFU_ORTHOLOGUE AFUA_7G03960)"/>
    <property type="match status" value="1"/>
</dbReference>
<dbReference type="STRING" id="500633.CLOHIR_00146"/>
<dbReference type="SUPFAM" id="SSF54637">
    <property type="entry name" value="Thioesterase/thiol ester dehydrase-isomerase"/>
    <property type="match status" value="1"/>
</dbReference>
<dbReference type="InterPro" id="IPR029069">
    <property type="entry name" value="HotDog_dom_sf"/>
</dbReference>
<proteinExistence type="predicted"/>
<dbReference type="eggNOG" id="COG2050">
    <property type="taxonomic scope" value="Bacteria"/>
</dbReference>
<dbReference type="OrthoDB" id="9792301at2"/>
<dbReference type="InterPro" id="IPR052061">
    <property type="entry name" value="PTE-AB_protein"/>
</dbReference>
<dbReference type="EMBL" id="ABWP01000006">
    <property type="protein sequence ID" value="EEA86224.1"/>
    <property type="molecule type" value="Genomic_DNA"/>
</dbReference>
<dbReference type="HOGENOM" id="CLU_089876_6_2_9"/>
<accession>B6FW97</accession>
<dbReference type="RefSeq" id="WP_006439064.1">
    <property type="nucleotide sequence ID" value="NZ_DS995355.1"/>
</dbReference>
<dbReference type="Gene3D" id="3.10.129.10">
    <property type="entry name" value="Hotdog Thioesterase"/>
    <property type="match status" value="1"/>
</dbReference>
<dbReference type="InterPro" id="IPR006683">
    <property type="entry name" value="Thioestr_dom"/>
</dbReference>
<evidence type="ECO:0000313" key="3">
    <source>
        <dbReference type="Proteomes" id="UP000003178"/>
    </source>
</evidence>
<organism evidence="2 3">
    <name type="scientific">Peptacetobacter hiranonis (strain DSM 13275 / JCM 10541 / KCTC 15199 / TO-931)</name>
    <name type="common">Clostridium hiranonis</name>
    <dbReference type="NCBI Taxonomy" id="500633"/>
    <lineage>
        <taxon>Bacteria</taxon>
        <taxon>Bacillati</taxon>
        <taxon>Bacillota</taxon>
        <taxon>Clostridia</taxon>
        <taxon>Peptostreptococcales</taxon>
        <taxon>Peptostreptococcaceae</taxon>
        <taxon>Peptacetobacter</taxon>
    </lineage>
</organism>
<protein>
    <submittedName>
        <fullName evidence="2">Thioesterase family protein</fullName>
    </submittedName>
</protein>
<dbReference type="Pfam" id="PF03061">
    <property type="entry name" value="4HBT"/>
    <property type="match status" value="1"/>
</dbReference>
<feature type="domain" description="Thioesterase" evidence="1">
    <location>
        <begin position="56"/>
        <end position="130"/>
    </location>
</feature>
<evidence type="ECO:0000259" key="1">
    <source>
        <dbReference type="Pfam" id="PF03061"/>
    </source>
</evidence>
<dbReference type="CDD" id="cd03443">
    <property type="entry name" value="PaaI_thioesterase"/>
    <property type="match status" value="1"/>
</dbReference>
<name>B6FW97_PEPHT</name>
<reference evidence="2 3" key="1">
    <citation type="submission" date="2008-09" db="EMBL/GenBank/DDBJ databases">
        <authorList>
            <person name="Fulton L."/>
            <person name="Clifton S."/>
            <person name="Fulton B."/>
            <person name="Xu J."/>
            <person name="Minx P."/>
            <person name="Pepin K.H."/>
            <person name="Johnson M."/>
            <person name="Thiruvilangam P."/>
            <person name="Bhonagiri V."/>
            <person name="Nash W.E."/>
            <person name="Mardis E.R."/>
            <person name="Wilson R.K."/>
        </authorList>
    </citation>
    <scope>NUCLEOTIDE SEQUENCE [LARGE SCALE GENOMIC DNA]</scope>
    <source>
        <strain evidence="2 3">DSM 13275</strain>
    </source>
</reference>
<dbReference type="PANTHER" id="PTHR47260">
    <property type="entry name" value="UPF0644 PROTEIN PB2B4.06"/>
    <property type="match status" value="1"/>
</dbReference>
<dbReference type="Proteomes" id="UP000003178">
    <property type="component" value="Unassembled WGS sequence"/>
</dbReference>
<keyword evidence="3" id="KW-1185">Reference proteome</keyword>
<dbReference type="AlphaFoldDB" id="B6FW97"/>
<comment type="caution">
    <text evidence="2">The sequence shown here is derived from an EMBL/GenBank/DDBJ whole genome shotgun (WGS) entry which is preliminary data.</text>
</comment>
<sequence>MIFLKYKVLKKQNIGRKCIVCGNQNDLGLKSSFYELENGELLCVCHTLNEHQSYPGRVHGGISAALLDETIGRAVSIGNEDVWGVTVSLELKYKKPVPTDETIYVIGRIDKENRRLFEGTGEIILESGEIAATAHGKYMKMDVDKITDGSFFSEEEWFEDSDDVKEIEIPDIKDKKKHDKK</sequence>
<evidence type="ECO:0000313" key="2">
    <source>
        <dbReference type="EMBL" id="EEA86224.1"/>
    </source>
</evidence>
<reference evidence="2 3" key="2">
    <citation type="submission" date="2008-10" db="EMBL/GenBank/DDBJ databases">
        <title>Draft genome sequence of Clostridium hiranonis (DSM 13275).</title>
        <authorList>
            <person name="Sudarsanam P."/>
            <person name="Ley R."/>
            <person name="Guruge J."/>
            <person name="Turnbaugh P.J."/>
            <person name="Mahowald M."/>
            <person name="Liep D."/>
            <person name="Gordon J."/>
        </authorList>
    </citation>
    <scope>NUCLEOTIDE SEQUENCE [LARGE SCALE GENOMIC DNA]</scope>
    <source>
        <strain evidence="2 3">DSM 13275</strain>
    </source>
</reference>
<gene>
    <name evidence="2" type="ORF">CLOHIR_00146</name>
</gene>